<accession>A0A7J6W7T1</accession>
<dbReference type="Proteomes" id="UP000554482">
    <property type="component" value="Unassembled WGS sequence"/>
</dbReference>
<reference evidence="1 2" key="1">
    <citation type="submission" date="2020-06" db="EMBL/GenBank/DDBJ databases">
        <title>Transcriptomic and genomic resources for Thalictrum thalictroides and T. hernandezii: Facilitating candidate gene discovery in an emerging model plant lineage.</title>
        <authorList>
            <person name="Arias T."/>
            <person name="Riano-Pachon D.M."/>
            <person name="Di Stilio V.S."/>
        </authorList>
    </citation>
    <scope>NUCLEOTIDE SEQUENCE [LARGE SCALE GENOMIC DNA]</scope>
    <source>
        <strain evidence="2">cv. WT478/WT964</strain>
        <tissue evidence="1">Leaves</tissue>
    </source>
</reference>
<name>A0A7J6W7T1_THATH</name>
<dbReference type="AlphaFoldDB" id="A0A7J6W7T1"/>
<evidence type="ECO:0000313" key="2">
    <source>
        <dbReference type="Proteomes" id="UP000554482"/>
    </source>
</evidence>
<evidence type="ECO:0000313" key="1">
    <source>
        <dbReference type="EMBL" id="KAF5192987.1"/>
    </source>
</evidence>
<organism evidence="1 2">
    <name type="scientific">Thalictrum thalictroides</name>
    <name type="common">Rue-anemone</name>
    <name type="synonym">Anemone thalictroides</name>
    <dbReference type="NCBI Taxonomy" id="46969"/>
    <lineage>
        <taxon>Eukaryota</taxon>
        <taxon>Viridiplantae</taxon>
        <taxon>Streptophyta</taxon>
        <taxon>Embryophyta</taxon>
        <taxon>Tracheophyta</taxon>
        <taxon>Spermatophyta</taxon>
        <taxon>Magnoliopsida</taxon>
        <taxon>Ranunculales</taxon>
        <taxon>Ranunculaceae</taxon>
        <taxon>Thalictroideae</taxon>
        <taxon>Thalictrum</taxon>
    </lineage>
</organism>
<proteinExistence type="predicted"/>
<protein>
    <submittedName>
        <fullName evidence="1">Uncharacterized protein</fullName>
    </submittedName>
</protein>
<gene>
    <name evidence="1" type="ORF">FRX31_017414</name>
</gene>
<keyword evidence="2" id="KW-1185">Reference proteome</keyword>
<sequence length="102" mass="11600">MLTGFCYPCRQLEKTKKCMLWRRIKDIIPALTILKSSICSIHHPILILLTRPIAVSTSHVCVHWWKVKCYRSSIELQYQGVNIMAAKGVDGGKKSKPQTCSL</sequence>
<comment type="caution">
    <text evidence="1">The sequence shown here is derived from an EMBL/GenBank/DDBJ whole genome shotgun (WGS) entry which is preliminary data.</text>
</comment>
<dbReference type="EMBL" id="JABWDY010020631">
    <property type="protein sequence ID" value="KAF5192987.1"/>
    <property type="molecule type" value="Genomic_DNA"/>
</dbReference>